<evidence type="ECO:0000259" key="2">
    <source>
        <dbReference type="PROSITE" id="PS50943"/>
    </source>
</evidence>
<dbReference type="InterPro" id="IPR010359">
    <property type="entry name" value="IrrE_HExxH"/>
</dbReference>
<dbReference type="EMBL" id="JAAXPI010000046">
    <property type="protein sequence ID" value="NKZ07011.1"/>
    <property type="molecule type" value="Genomic_DNA"/>
</dbReference>
<accession>A0A846Z430</accession>
<evidence type="ECO:0000256" key="1">
    <source>
        <dbReference type="ARBA" id="ARBA00007227"/>
    </source>
</evidence>
<gene>
    <name evidence="3" type="ORF">HGB48_25200</name>
</gene>
<comment type="caution">
    <text evidence="3">The sequence shown here is derived from an EMBL/GenBank/DDBJ whole genome shotgun (WGS) entry which is preliminary data.</text>
</comment>
<dbReference type="Gene3D" id="1.10.10.2910">
    <property type="match status" value="1"/>
</dbReference>
<feature type="domain" description="HTH cro/C1-type" evidence="2">
    <location>
        <begin position="12"/>
        <end position="66"/>
    </location>
</feature>
<sequence>MAVDAEVIGRRLAEARDRAGLTQAELADRIALARSSLAKIEGGSRRVTAIELARLAEELGTRIEWFLEDAPKAIVSRRNAQDPGAPSPEIDLMIERVARAVEFVSEHSKSLQLSDSPERAMPRDRHEAEELAESARAMLGVHQEGVLTNLVEGFADLGLLSFSFDLGRESADAAMILLRSGGVAIINGDRRVGRRRLALAHELGHFLVADEYYVDWRVAETPDTERREGLLDHFARALLLPRGSMEKDWRRFNSGPEGGLRAAAVRMASIYRVDMATLARRLRELEIVGSTDARKIREVRTTRVDIVDFGLVVARDELASPVLPLAFERAVLGLYRDEIISSARAMDLFFGTWEEGALPPLDPRAEGEIWQFV</sequence>
<dbReference type="Pfam" id="PF01381">
    <property type="entry name" value="HTH_3"/>
    <property type="match status" value="1"/>
</dbReference>
<keyword evidence="4" id="KW-1185">Reference proteome</keyword>
<dbReference type="Proteomes" id="UP000579250">
    <property type="component" value="Unassembled WGS sequence"/>
</dbReference>
<dbReference type="PANTHER" id="PTHR43236">
    <property type="entry name" value="ANTITOXIN HIGA1"/>
    <property type="match status" value="1"/>
</dbReference>
<organism evidence="3 4">
    <name type="scientific">Actinomadura latina</name>
    <dbReference type="NCBI Taxonomy" id="163603"/>
    <lineage>
        <taxon>Bacteria</taxon>
        <taxon>Bacillati</taxon>
        <taxon>Actinomycetota</taxon>
        <taxon>Actinomycetes</taxon>
        <taxon>Streptosporangiales</taxon>
        <taxon>Thermomonosporaceae</taxon>
        <taxon>Actinomadura</taxon>
    </lineage>
</organism>
<dbReference type="SMART" id="SM00530">
    <property type="entry name" value="HTH_XRE"/>
    <property type="match status" value="1"/>
</dbReference>
<dbReference type="InterPro" id="IPR010982">
    <property type="entry name" value="Lambda_DNA-bd_dom_sf"/>
</dbReference>
<dbReference type="AlphaFoldDB" id="A0A846Z430"/>
<protein>
    <submittedName>
        <fullName evidence="3">Helix-turn-helix domain-containing protein</fullName>
    </submittedName>
</protein>
<dbReference type="Gene3D" id="1.10.260.40">
    <property type="entry name" value="lambda repressor-like DNA-binding domains"/>
    <property type="match status" value="1"/>
</dbReference>
<dbReference type="RefSeq" id="WP_067633235.1">
    <property type="nucleotide sequence ID" value="NZ_JAAXPI010000046.1"/>
</dbReference>
<dbReference type="PROSITE" id="PS50943">
    <property type="entry name" value="HTH_CROC1"/>
    <property type="match status" value="1"/>
</dbReference>
<dbReference type="CDD" id="cd00093">
    <property type="entry name" value="HTH_XRE"/>
    <property type="match status" value="1"/>
</dbReference>
<dbReference type="Pfam" id="PF06114">
    <property type="entry name" value="Peptidase_M78"/>
    <property type="match status" value="1"/>
</dbReference>
<dbReference type="GO" id="GO:0003677">
    <property type="term" value="F:DNA binding"/>
    <property type="evidence" value="ECO:0007669"/>
    <property type="project" value="InterPro"/>
</dbReference>
<comment type="similarity">
    <text evidence="1">Belongs to the short-chain fatty acyl-CoA assimilation regulator (ScfR) family.</text>
</comment>
<dbReference type="SUPFAM" id="SSF47413">
    <property type="entry name" value="lambda repressor-like DNA-binding domains"/>
    <property type="match status" value="1"/>
</dbReference>
<name>A0A846Z430_9ACTN</name>
<evidence type="ECO:0000313" key="4">
    <source>
        <dbReference type="Proteomes" id="UP000579250"/>
    </source>
</evidence>
<dbReference type="InterPro" id="IPR052345">
    <property type="entry name" value="Rad_response_metalloprotease"/>
</dbReference>
<dbReference type="InterPro" id="IPR001387">
    <property type="entry name" value="Cro/C1-type_HTH"/>
</dbReference>
<evidence type="ECO:0000313" key="3">
    <source>
        <dbReference type="EMBL" id="NKZ07011.1"/>
    </source>
</evidence>
<dbReference type="PANTHER" id="PTHR43236:SF1">
    <property type="entry name" value="BLL7220 PROTEIN"/>
    <property type="match status" value="1"/>
</dbReference>
<reference evidence="3 4" key="1">
    <citation type="submission" date="2020-04" db="EMBL/GenBank/DDBJ databases">
        <title>MicrobeNet Type strains.</title>
        <authorList>
            <person name="Nicholson A.C."/>
        </authorList>
    </citation>
    <scope>NUCLEOTIDE SEQUENCE [LARGE SCALE GENOMIC DNA]</scope>
    <source>
        <strain evidence="3 4">ATCC BAA-277</strain>
    </source>
</reference>
<proteinExistence type="inferred from homology"/>